<evidence type="ECO:0000256" key="1">
    <source>
        <dbReference type="SAM" id="MobiDB-lite"/>
    </source>
</evidence>
<evidence type="ECO:0000256" key="2">
    <source>
        <dbReference type="SAM" id="SignalP"/>
    </source>
</evidence>
<feature type="signal peptide" evidence="2">
    <location>
        <begin position="1"/>
        <end position="19"/>
    </location>
</feature>
<feature type="compositionally biased region" description="Basic and acidic residues" evidence="1">
    <location>
        <begin position="293"/>
        <end position="322"/>
    </location>
</feature>
<dbReference type="Proteomes" id="UP000799118">
    <property type="component" value="Unassembled WGS sequence"/>
</dbReference>
<name>A0A6A4GIX7_9AGAR</name>
<dbReference type="EMBL" id="ML769974">
    <property type="protein sequence ID" value="KAE9385526.1"/>
    <property type="molecule type" value="Genomic_DNA"/>
</dbReference>
<organism evidence="3 4">
    <name type="scientific">Gymnopus androsaceus JB14</name>
    <dbReference type="NCBI Taxonomy" id="1447944"/>
    <lineage>
        <taxon>Eukaryota</taxon>
        <taxon>Fungi</taxon>
        <taxon>Dikarya</taxon>
        <taxon>Basidiomycota</taxon>
        <taxon>Agaricomycotina</taxon>
        <taxon>Agaricomycetes</taxon>
        <taxon>Agaricomycetidae</taxon>
        <taxon>Agaricales</taxon>
        <taxon>Marasmiineae</taxon>
        <taxon>Omphalotaceae</taxon>
        <taxon>Gymnopus</taxon>
    </lineage>
</organism>
<accession>A0A6A4GIX7</accession>
<keyword evidence="2" id="KW-0732">Signal</keyword>
<keyword evidence="4" id="KW-1185">Reference proteome</keyword>
<sequence length="383" mass="43549">MFHWLIDASLRALTAGASALVYSPVFNPRRTEDTSYGIWTTVLIALAEKSRPAFNTRQQPSLLIVPQYNIYVSRKSNVAAARDDPDFSFATQSDNDGQMNSFFTDLAVLRLDIKVLGHWSSESFLGYLQSFVHSHFPHQYLWVSRRTEVMILVELKPPPTRTPDDIADYERSLSALLQSAQHQVTTQGHCLMCTRRFAKQDSVVLIAGAGDWWRCRLWTRQNAIAAGDFSLKHMLNSVRDEEERTAMLLRDQQDAITDEYDELMPAEEEGDFTASAGRFPESGNDRALPLLTNKEKANQDRTDRAQKREVARNLDAKEREAEKKSLIANSSYPFSTEELNLYGYLHRPTMNGDFIANDKIEVTDDMLNSWSPVLRLGSEASDR</sequence>
<evidence type="ECO:0000313" key="3">
    <source>
        <dbReference type="EMBL" id="KAE9385526.1"/>
    </source>
</evidence>
<reference evidence="3" key="1">
    <citation type="journal article" date="2019" name="Environ. Microbiol.">
        <title>Fungal ecological strategies reflected in gene transcription - a case study of two litter decomposers.</title>
        <authorList>
            <person name="Barbi F."/>
            <person name="Kohler A."/>
            <person name="Barry K."/>
            <person name="Baskaran P."/>
            <person name="Daum C."/>
            <person name="Fauchery L."/>
            <person name="Ihrmark K."/>
            <person name="Kuo A."/>
            <person name="LaButti K."/>
            <person name="Lipzen A."/>
            <person name="Morin E."/>
            <person name="Grigoriev I.V."/>
            <person name="Henrissat B."/>
            <person name="Lindahl B."/>
            <person name="Martin F."/>
        </authorList>
    </citation>
    <scope>NUCLEOTIDE SEQUENCE</scope>
    <source>
        <strain evidence="3">JB14</strain>
    </source>
</reference>
<feature type="region of interest" description="Disordered" evidence="1">
    <location>
        <begin position="273"/>
        <end position="322"/>
    </location>
</feature>
<gene>
    <name evidence="3" type="ORF">BT96DRAFT_1006964</name>
</gene>
<protein>
    <submittedName>
        <fullName evidence="3">Uncharacterized protein</fullName>
    </submittedName>
</protein>
<dbReference type="AlphaFoldDB" id="A0A6A4GIX7"/>
<feature type="chain" id="PRO_5025422580" evidence="2">
    <location>
        <begin position="20"/>
        <end position="383"/>
    </location>
</feature>
<dbReference type="OrthoDB" id="2610860at2759"/>
<evidence type="ECO:0000313" key="4">
    <source>
        <dbReference type="Proteomes" id="UP000799118"/>
    </source>
</evidence>
<proteinExistence type="predicted"/>